<organism evidence="2">
    <name type="scientific">Ananas comosus var. bracteatus</name>
    <name type="common">red pineapple</name>
    <dbReference type="NCBI Taxonomy" id="296719"/>
    <lineage>
        <taxon>Eukaryota</taxon>
        <taxon>Viridiplantae</taxon>
        <taxon>Streptophyta</taxon>
        <taxon>Embryophyta</taxon>
        <taxon>Tracheophyta</taxon>
        <taxon>Spermatophyta</taxon>
        <taxon>Magnoliopsida</taxon>
        <taxon>Liliopsida</taxon>
        <taxon>Poales</taxon>
        <taxon>Bromeliaceae</taxon>
        <taxon>Bromelioideae</taxon>
        <taxon>Ananas</taxon>
    </lineage>
</organism>
<feature type="compositionally biased region" description="Basic residues" evidence="1">
    <location>
        <begin position="250"/>
        <end position="269"/>
    </location>
</feature>
<feature type="compositionally biased region" description="Polar residues" evidence="1">
    <location>
        <begin position="239"/>
        <end position="248"/>
    </location>
</feature>
<reference evidence="2" key="1">
    <citation type="submission" date="2020-07" db="EMBL/GenBank/DDBJ databases">
        <authorList>
            <person name="Lin J."/>
        </authorList>
    </citation>
    <scope>NUCLEOTIDE SEQUENCE</scope>
</reference>
<evidence type="ECO:0000313" key="2">
    <source>
        <dbReference type="EMBL" id="CAD1821651.1"/>
    </source>
</evidence>
<name>A0A6V7NSS7_ANACO</name>
<protein>
    <submittedName>
        <fullName evidence="2">Uncharacterized protein</fullName>
    </submittedName>
</protein>
<dbReference type="AlphaFoldDB" id="A0A6V7NSS7"/>
<dbReference type="EMBL" id="LR862141">
    <property type="protein sequence ID" value="CAD1821651.1"/>
    <property type="molecule type" value="Genomic_DNA"/>
</dbReference>
<feature type="region of interest" description="Disordered" evidence="1">
    <location>
        <begin position="236"/>
        <end position="279"/>
    </location>
</feature>
<evidence type="ECO:0000256" key="1">
    <source>
        <dbReference type="SAM" id="MobiDB-lite"/>
    </source>
</evidence>
<proteinExistence type="predicted"/>
<accession>A0A6V7NSS7</accession>
<gene>
    <name evidence="2" type="ORF">CB5_LOCUS4862</name>
</gene>
<sequence>MRPVPPCQGPVPESNFAPITNTTLGRFCTKYNSRISRIHFLTAAIPSLSRSGWLLYYTCIFPIFSIWEFRLPTMSNSEKKITKIGLDGAEIKIGVKEKEKNVSFLEESSAQDQSDMSEETEDSADEAEIYVAEMVKNRQLYKYAVLKLAKSSEAKARVAAYTYSFDVSKTDLIFDRLLKDGRIQLQEVNMVDIKEKEPMDRKADEDIAYTKRTLRLCIRCKAEIPGEIGKRSFMKRNRTMSGESSWRFSKNGRKFPRQRTSRGKTRRKPPMNPSKKLIR</sequence>